<dbReference type="FunFam" id="3.40.50.10860:FF:000005">
    <property type="entry name" value="C-1-tetrahydrofolate synthase, cytoplasmic, putative"/>
    <property type="match status" value="1"/>
</dbReference>
<comment type="catalytic activity">
    <reaction evidence="11">
        <text>(6R)-5,10-methenyltetrahydrofolate + H2O = (6R)-10-formyltetrahydrofolate + H(+)</text>
        <dbReference type="Rhea" id="RHEA:23700"/>
        <dbReference type="ChEBI" id="CHEBI:15377"/>
        <dbReference type="ChEBI" id="CHEBI:15378"/>
        <dbReference type="ChEBI" id="CHEBI:57455"/>
        <dbReference type="ChEBI" id="CHEBI:195366"/>
        <dbReference type="EC" id="3.5.4.9"/>
    </reaction>
</comment>
<gene>
    <name evidence="11 14" type="primary">folD</name>
    <name evidence="14" type="ORF">Mrose_02662</name>
</gene>
<evidence type="ECO:0000256" key="1">
    <source>
        <dbReference type="ARBA" id="ARBA00004777"/>
    </source>
</evidence>
<dbReference type="Gene3D" id="3.40.50.720">
    <property type="entry name" value="NAD(P)-binding Rossmann-like Domain"/>
    <property type="match status" value="1"/>
</dbReference>
<keyword evidence="7 11" id="KW-0560">Oxidoreductase</keyword>
<keyword evidence="15" id="KW-1185">Reference proteome</keyword>
<keyword evidence="10 11" id="KW-0511">Multifunctional enzyme</keyword>
<evidence type="ECO:0000256" key="6">
    <source>
        <dbReference type="ARBA" id="ARBA00022857"/>
    </source>
</evidence>
<dbReference type="SUPFAM" id="SSF51735">
    <property type="entry name" value="NAD(P)-binding Rossmann-fold domains"/>
    <property type="match status" value="1"/>
</dbReference>
<dbReference type="SUPFAM" id="SSF53223">
    <property type="entry name" value="Aminoacid dehydrogenase-like, N-terminal domain"/>
    <property type="match status" value="1"/>
</dbReference>
<dbReference type="Pfam" id="PF00763">
    <property type="entry name" value="THF_DHG_CYH"/>
    <property type="match status" value="1"/>
</dbReference>
<comment type="similarity">
    <text evidence="11">Belongs to the tetrahydrofolate dehydrogenase/cyclohydrolase family.</text>
</comment>
<dbReference type="EC" id="1.5.1.5" evidence="11"/>
<dbReference type="FunFam" id="3.40.50.720:FF:000006">
    <property type="entry name" value="Bifunctional protein FolD"/>
    <property type="match status" value="1"/>
</dbReference>
<dbReference type="GO" id="GO:0005829">
    <property type="term" value="C:cytosol"/>
    <property type="evidence" value="ECO:0007669"/>
    <property type="project" value="TreeGrafter"/>
</dbReference>
<dbReference type="InterPro" id="IPR000672">
    <property type="entry name" value="THF_DH/CycHdrlase"/>
</dbReference>
<keyword evidence="9 11" id="KW-0486">Methionine biosynthesis</keyword>
<evidence type="ECO:0000256" key="5">
    <source>
        <dbReference type="ARBA" id="ARBA00022801"/>
    </source>
</evidence>
<dbReference type="InterPro" id="IPR046346">
    <property type="entry name" value="Aminoacid_DH-like_N_sf"/>
</dbReference>
<evidence type="ECO:0000259" key="13">
    <source>
        <dbReference type="Pfam" id="PF02882"/>
    </source>
</evidence>
<feature type="domain" description="Tetrahydrofolate dehydrogenase/cyclohydrolase catalytic" evidence="12">
    <location>
        <begin position="5"/>
        <end position="115"/>
    </location>
</feature>
<feature type="binding site" evidence="11">
    <location>
        <begin position="160"/>
        <end position="162"/>
    </location>
    <ligand>
        <name>NADP(+)</name>
        <dbReference type="ChEBI" id="CHEBI:58349"/>
    </ligand>
</feature>
<dbReference type="Gene3D" id="3.40.50.10860">
    <property type="entry name" value="Leucine Dehydrogenase, chain A, domain 1"/>
    <property type="match status" value="1"/>
</dbReference>
<keyword evidence="5 11" id="KW-0378">Hydrolase</keyword>
<dbReference type="Proteomes" id="UP000265341">
    <property type="component" value="Unassembled WGS sequence"/>
</dbReference>
<dbReference type="CDD" id="cd01080">
    <property type="entry name" value="NAD_bind_m-THF_DH_Cyclohyd"/>
    <property type="match status" value="1"/>
</dbReference>
<comment type="subunit">
    <text evidence="2 11">Homodimer.</text>
</comment>
<keyword evidence="3 11" id="KW-0554">One-carbon metabolism</keyword>
<evidence type="ECO:0000259" key="12">
    <source>
        <dbReference type="Pfam" id="PF00763"/>
    </source>
</evidence>
<proteinExistence type="inferred from homology"/>
<evidence type="ECO:0000313" key="14">
    <source>
        <dbReference type="EMBL" id="RIH84396.1"/>
    </source>
</evidence>
<comment type="pathway">
    <text evidence="1 11">One-carbon metabolism; tetrahydrofolate interconversion.</text>
</comment>
<dbReference type="GO" id="GO:0004477">
    <property type="term" value="F:methenyltetrahydrofolate cyclohydrolase activity"/>
    <property type="evidence" value="ECO:0007669"/>
    <property type="project" value="UniProtKB-UniRule"/>
</dbReference>
<evidence type="ECO:0000256" key="2">
    <source>
        <dbReference type="ARBA" id="ARBA00011738"/>
    </source>
</evidence>
<evidence type="ECO:0000256" key="7">
    <source>
        <dbReference type="ARBA" id="ARBA00023002"/>
    </source>
</evidence>
<keyword evidence="6 11" id="KW-0521">NADP</keyword>
<dbReference type="InterPro" id="IPR020631">
    <property type="entry name" value="THF_DH/CycHdrlase_NAD-bd_dom"/>
</dbReference>
<dbReference type="NCBIfam" id="NF010770">
    <property type="entry name" value="PRK14173.1"/>
    <property type="match status" value="1"/>
</dbReference>
<keyword evidence="4 11" id="KW-0658">Purine biosynthesis</keyword>
<dbReference type="GO" id="GO:0004488">
    <property type="term" value="F:methylenetetrahydrofolate dehydrogenase (NADP+) activity"/>
    <property type="evidence" value="ECO:0007669"/>
    <property type="project" value="UniProtKB-UniRule"/>
</dbReference>
<evidence type="ECO:0000256" key="11">
    <source>
        <dbReference type="HAMAP-Rule" id="MF_01576"/>
    </source>
</evidence>
<dbReference type="GO" id="GO:0000105">
    <property type="term" value="P:L-histidine biosynthetic process"/>
    <property type="evidence" value="ECO:0007669"/>
    <property type="project" value="UniProtKB-KW"/>
</dbReference>
<dbReference type="UniPathway" id="UPA00193"/>
<accession>A0A399EL75</accession>
<evidence type="ECO:0000256" key="3">
    <source>
        <dbReference type="ARBA" id="ARBA00022563"/>
    </source>
</evidence>
<protein>
    <recommendedName>
        <fullName evidence="11">Bifunctional protein FolD</fullName>
    </recommendedName>
    <domain>
        <recommendedName>
            <fullName evidence="11">Methylenetetrahydrofolate dehydrogenase</fullName>
            <ecNumber evidence="11">1.5.1.5</ecNumber>
        </recommendedName>
    </domain>
    <domain>
        <recommendedName>
            <fullName evidence="11">Methenyltetrahydrofolate cyclohydrolase</fullName>
            <ecNumber evidence="11">3.5.4.9</ecNumber>
        </recommendedName>
    </domain>
</protein>
<dbReference type="HAMAP" id="MF_01576">
    <property type="entry name" value="THF_DHG_CYH"/>
    <property type="match status" value="1"/>
</dbReference>
<evidence type="ECO:0000313" key="15">
    <source>
        <dbReference type="Proteomes" id="UP000265341"/>
    </source>
</evidence>
<dbReference type="PANTHER" id="PTHR48099">
    <property type="entry name" value="C-1-TETRAHYDROFOLATE SYNTHASE, CYTOPLASMIC-RELATED"/>
    <property type="match status" value="1"/>
</dbReference>
<dbReference type="PANTHER" id="PTHR48099:SF5">
    <property type="entry name" value="C-1-TETRAHYDROFOLATE SYNTHASE, CYTOPLASMIC"/>
    <property type="match status" value="1"/>
</dbReference>
<dbReference type="PRINTS" id="PR00085">
    <property type="entry name" value="THFDHDRGNASE"/>
</dbReference>
<comment type="catalytic activity">
    <reaction evidence="11">
        <text>(6R)-5,10-methylene-5,6,7,8-tetrahydrofolate + NADP(+) = (6R)-5,10-methenyltetrahydrofolate + NADPH</text>
        <dbReference type="Rhea" id="RHEA:22812"/>
        <dbReference type="ChEBI" id="CHEBI:15636"/>
        <dbReference type="ChEBI" id="CHEBI:57455"/>
        <dbReference type="ChEBI" id="CHEBI:57783"/>
        <dbReference type="ChEBI" id="CHEBI:58349"/>
        <dbReference type="EC" id="1.5.1.5"/>
    </reaction>
</comment>
<evidence type="ECO:0000256" key="10">
    <source>
        <dbReference type="ARBA" id="ARBA00023268"/>
    </source>
</evidence>
<sequence length="296" mass="31742">MLELAGPPVAEAVYEELKAKLTHLPYVPHLRVVRVGEDPASVSYVRLKDRQARKIGLSSQVDVFPEDTSEATLLEHIARLNADDGVDGILVQFPTPKQIRQQAVLEAIDPAKDVDGLTPVSAGRLWSGQEALESCTPAGIMRLLRHYSITVAGKEVVIVNRSNLVGKPLAAMMLRENATVTIAHSRTRNMAEVTRRAEILVTAVGRAGFITPEMVRPGAVVIDVSVNRVGRNEQGRDILVGDCAPEVARVASALTPVPGGVGPMTVAMLLFNTVKAAMRRRGESGTVPITTGSPVE</sequence>
<dbReference type="EMBL" id="QWLA01000058">
    <property type="protein sequence ID" value="RIH84396.1"/>
    <property type="molecule type" value="Genomic_DNA"/>
</dbReference>
<keyword evidence="11" id="KW-0028">Amino-acid biosynthesis</keyword>
<comment type="function">
    <text evidence="11">Catalyzes the oxidation of 5,10-methylenetetrahydrofolate to 5,10-methenyltetrahydrofolate and then the hydrolysis of 5,10-methenyltetrahydrofolate to 10-formyltetrahydrofolate.</text>
</comment>
<evidence type="ECO:0000256" key="8">
    <source>
        <dbReference type="ARBA" id="ARBA00023102"/>
    </source>
</evidence>
<reference evidence="14 15" key="1">
    <citation type="submission" date="2018-08" db="EMBL/GenBank/DDBJ databases">
        <title>Meiothermus roseus NBRC 110900 genome sequencing project.</title>
        <authorList>
            <person name="Da Costa M.S."/>
            <person name="Albuquerque L."/>
            <person name="Raposo P."/>
            <person name="Froufe H.J.C."/>
            <person name="Barroso C.S."/>
            <person name="Egas C."/>
        </authorList>
    </citation>
    <scope>NUCLEOTIDE SEQUENCE [LARGE SCALE GENOMIC DNA]</scope>
    <source>
        <strain evidence="14 15">NBRC 110900</strain>
    </source>
</reference>
<dbReference type="GO" id="GO:0035999">
    <property type="term" value="P:tetrahydrofolate interconversion"/>
    <property type="evidence" value="ECO:0007669"/>
    <property type="project" value="UniProtKB-UniRule"/>
</dbReference>
<comment type="caution">
    <text evidence="11">Lacks conserved residue(s) required for the propagation of feature annotation.</text>
</comment>
<name>A0A399EL75_9DEIN</name>
<dbReference type="GO" id="GO:0009086">
    <property type="term" value="P:methionine biosynthetic process"/>
    <property type="evidence" value="ECO:0007669"/>
    <property type="project" value="UniProtKB-KW"/>
</dbReference>
<organism evidence="14 15">
    <name type="scientific">Calidithermus roseus</name>
    <dbReference type="NCBI Taxonomy" id="1644118"/>
    <lineage>
        <taxon>Bacteria</taxon>
        <taxon>Thermotogati</taxon>
        <taxon>Deinococcota</taxon>
        <taxon>Deinococci</taxon>
        <taxon>Thermales</taxon>
        <taxon>Thermaceae</taxon>
        <taxon>Calidithermus</taxon>
    </lineage>
</organism>
<dbReference type="GO" id="GO:0006164">
    <property type="term" value="P:purine nucleotide biosynthetic process"/>
    <property type="evidence" value="ECO:0007669"/>
    <property type="project" value="UniProtKB-KW"/>
</dbReference>
<keyword evidence="8 11" id="KW-0368">Histidine biosynthesis</keyword>
<feature type="domain" description="Tetrahydrofolate dehydrogenase/cyclohydrolase NAD(P)-binding" evidence="13">
    <location>
        <begin position="134"/>
        <end position="280"/>
    </location>
</feature>
<dbReference type="EC" id="3.5.4.9" evidence="11"/>
<dbReference type="RefSeq" id="WP_119279061.1">
    <property type="nucleotide sequence ID" value="NZ_QWLA01000058.1"/>
</dbReference>
<evidence type="ECO:0000256" key="9">
    <source>
        <dbReference type="ARBA" id="ARBA00023167"/>
    </source>
</evidence>
<dbReference type="PROSITE" id="PS00767">
    <property type="entry name" value="THF_DHG_CYH_2"/>
    <property type="match status" value="1"/>
</dbReference>
<dbReference type="OrthoDB" id="9803580at2"/>
<dbReference type="AlphaFoldDB" id="A0A399EL75"/>
<dbReference type="InterPro" id="IPR020867">
    <property type="entry name" value="THF_DH/CycHdrlase_CS"/>
</dbReference>
<dbReference type="Pfam" id="PF02882">
    <property type="entry name" value="THF_DHG_CYH_C"/>
    <property type="match status" value="1"/>
</dbReference>
<evidence type="ECO:0000256" key="4">
    <source>
        <dbReference type="ARBA" id="ARBA00022755"/>
    </source>
</evidence>
<comment type="caution">
    <text evidence="14">The sequence shown here is derived from an EMBL/GenBank/DDBJ whole genome shotgun (WGS) entry which is preliminary data.</text>
</comment>
<dbReference type="InterPro" id="IPR020630">
    <property type="entry name" value="THF_DH/CycHdrlase_cat_dom"/>
</dbReference>
<dbReference type="InterPro" id="IPR036291">
    <property type="entry name" value="NAD(P)-bd_dom_sf"/>
</dbReference>
<feature type="binding site" evidence="11">
    <location>
        <position position="226"/>
    </location>
    <ligand>
        <name>NADP(+)</name>
        <dbReference type="ChEBI" id="CHEBI:58349"/>
    </ligand>
</feature>